<evidence type="ECO:0000313" key="3">
    <source>
        <dbReference type="Proteomes" id="UP000177870"/>
    </source>
</evidence>
<dbReference type="EMBL" id="CP017599">
    <property type="protein sequence ID" value="AOX00182.1"/>
    <property type="molecule type" value="Genomic_DNA"/>
</dbReference>
<dbReference type="KEGG" id="mpro:BJP34_33675"/>
<reference evidence="3" key="1">
    <citation type="submission" date="2016-10" db="EMBL/GenBank/DDBJ databases">
        <title>Comparative genomics uncovers the prolific and rare metabolic potential of the cyanobacterial genus Moorea.</title>
        <authorList>
            <person name="Leao T."/>
            <person name="Castelao G."/>
            <person name="Korobeynikov A."/>
            <person name="Monroe E.A."/>
            <person name="Podell S."/>
            <person name="Glukhov E."/>
            <person name="Allen E."/>
            <person name="Gerwick W.H."/>
            <person name="Gerwick L."/>
        </authorList>
    </citation>
    <scope>NUCLEOTIDE SEQUENCE [LARGE SCALE GENOMIC DNA]</scope>
    <source>
        <strain evidence="3">PAL-8-15-08-1</strain>
    </source>
</reference>
<organism evidence="2 3">
    <name type="scientific">Moorena producens PAL-8-15-08-1</name>
    <dbReference type="NCBI Taxonomy" id="1458985"/>
    <lineage>
        <taxon>Bacteria</taxon>
        <taxon>Bacillati</taxon>
        <taxon>Cyanobacteriota</taxon>
        <taxon>Cyanophyceae</taxon>
        <taxon>Coleofasciculales</taxon>
        <taxon>Coleofasciculaceae</taxon>
        <taxon>Moorena</taxon>
    </lineage>
</organism>
<evidence type="ECO:0000313" key="2">
    <source>
        <dbReference type="EMBL" id="AOX03726.1"/>
    </source>
</evidence>
<dbReference type="AlphaFoldDB" id="A0A1D8U209"/>
<dbReference type="STRING" id="1458985.BJP34_12630"/>
<dbReference type="Proteomes" id="UP000177870">
    <property type="component" value="Chromosome"/>
</dbReference>
<dbReference type="PANTHER" id="PTHR33627">
    <property type="entry name" value="TRANSPOSASE"/>
    <property type="match status" value="1"/>
</dbReference>
<dbReference type="EMBL" id="CP017599">
    <property type="protein sequence ID" value="AOX03726.1"/>
    <property type="molecule type" value="Genomic_DNA"/>
</dbReference>
<proteinExistence type="predicted"/>
<dbReference type="InterPro" id="IPR039365">
    <property type="entry name" value="IS701-like"/>
</dbReference>
<evidence type="ECO:0000313" key="1">
    <source>
        <dbReference type="EMBL" id="AOX00182.1"/>
    </source>
</evidence>
<sequence>MVEARQAASTVRFVDTYCELYKNLFVEVRAYEYFKYIHVGLISDIKRKSLPEIAKVVGLENAQGLHHCLDAVAHGGNPQDRAASLLKQVPLVS</sequence>
<accession>A0A1D8U209</accession>
<dbReference type="KEGG" id="mpro:BJP34_12630"/>
<name>A0A1D8U209_9CYAN</name>
<reference evidence="2" key="2">
    <citation type="journal article" date="2017" name="Proc. Natl. Acad. Sci. U.S.A.">
        <title>Comparative genomics uncovers the prolific and distinctive metabolic potential of the cyanobacterial genus Moorea.</title>
        <authorList>
            <person name="Leao T."/>
            <person name="Castelao G."/>
            <person name="Korobeynikov A."/>
            <person name="Monroe E.A."/>
            <person name="Podell S."/>
            <person name="Glukhov E."/>
            <person name="Allen E.E."/>
            <person name="Gerwick W.H."/>
            <person name="Gerwick L."/>
        </authorList>
    </citation>
    <scope>NUCLEOTIDE SEQUENCE</scope>
    <source>
        <strain evidence="2">PAL-8-15-08-1</strain>
    </source>
</reference>
<protein>
    <submittedName>
        <fullName evidence="2">Uncharacterized protein</fullName>
    </submittedName>
</protein>
<gene>
    <name evidence="1" type="ORF">BJP34_12630</name>
    <name evidence="2" type="ORF">BJP34_33675</name>
</gene>
<dbReference type="PANTHER" id="PTHR33627:SF1">
    <property type="entry name" value="TRANSPOSASE"/>
    <property type="match status" value="1"/>
</dbReference>